<dbReference type="Proteomes" id="UP000199400">
    <property type="component" value="Unassembled WGS sequence"/>
</dbReference>
<dbReference type="GO" id="GO:0008930">
    <property type="term" value="F:methylthioadenosine nucleosidase activity"/>
    <property type="evidence" value="ECO:0007669"/>
    <property type="project" value="TreeGrafter"/>
</dbReference>
<dbReference type="EC" id="3.2.2.26" evidence="1 2"/>
<comment type="catalytic activity">
    <reaction evidence="1">
        <text>futalosine + H2O = dehypoxanthine futalosine + hypoxanthine</text>
        <dbReference type="Rhea" id="RHEA:25904"/>
        <dbReference type="ChEBI" id="CHEBI:15377"/>
        <dbReference type="ChEBI" id="CHEBI:17368"/>
        <dbReference type="ChEBI" id="CHEBI:58863"/>
        <dbReference type="ChEBI" id="CHEBI:58864"/>
        <dbReference type="EC" id="3.2.2.26"/>
    </reaction>
</comment>
<dbReference type="HAMAP" id="MF_00991">
    <property type="entry name" value="MqnB"/>
    <property type="match status" value="1"/>
</dbReference>
<comment type="function">
    <text evidence="1">Catalyzes the hydrolysis of futalosine (FL) to dehypoxanthine futalosine (DHFL) and hypoxanthine, a step in the biosynthesis of menaquinone (MK, vitamin K2).</text>
</comment>
<dbReference type="GO" id="GO:0005829">
    <property type="term" value="C:cytosol"/>
    <property type="evidence" value="ECO:0007669"/>
    <property type="project" value="TreeGrafter"/>
</dbReference>
<dbReference type="InterPro" id="IPR000845">
    <property type="entry name" value="Nucleoside_phosphorylase_d"/>
</dbReference>
<evidence type="ECO:0000256" key="2">
    <source>
        <dbReference type="NCBIfam" id="TIGR03664"/>
    </source>
</evidence>
<dbReference type="NCBIfam" id="TIGR03664">
    <property type="entry name" value="fut_nucase"/>
    <property type="match status" value="1"/>
</dbReference>
<dbReference type="AlphaFoldDB" id="A0A1I2EDP9"/>
<keyword evidence="1" id="KW-0474">Menaquinone biosynthesis</keyword>
<accession>A0A1I2EDP9</accession>
<dbReference type="STRING" id="54.SAMN02745121_06044"/>
<dbReference type="GO" id="GO:0009116">
    <property type="term" value="P:nucleoside metabolic process"/>
    <property type="evidence" value="ECO:0007669"/>
    <property type="project" value="InterPro"/>
</dbReference>
<protein>
    <recommendedName>
        <fullName evidence="1 2">Futalosine hydrolase</fullName>
        <shortName evidence="1">FL hydrolase</shortName>
        <ecNumber evidence="1 2">3.2.2.26</ecNumber>
    </recommendedName>
    <alternativeName>
        <fullName evidence="1">Futalosine nucleosidase</fullName>
    </alternativeName>
    <alternativeName>
        <fullName evidence="1">Menaquinone biosynthetic enzyme MqnB</fullName>
    </alternativeName>
</protein>
<dbReference type="GO" id="GO:0008782">
    <property type="term" value="F:adenosylhomocysteine nucleosidase activity"/>
    <property type="evidence" value="ECO:0007669"/>
    <property type="project" value="TreeGrafter"/>
</dbReference>
<dbReference type="InterPro" id="IPR035994">
    <property type="entry name" value="Nucleoside_phosphorylase_sf"/>
</dbReference>
<name>A0A1I2EDP9_9BACT</name>
<dbReference type="GO" id="GO:0019284">
    <property type="term" value="P:L-methionine salvage from S-adenosylmethionine"/>
    <property type="evidence" value="ECO:0007669"/>
    <property type="project" value="TreeGrafter"/>
</dbReference>
<dbReference type="InterPro" id="IPR019963">
    <property type="entry name" value="FL_hydrolase_MqnB"/>
</dbReference>
<evidence type="ECO:0000313" key="5">
    <source>
        <dbReference type="Proteomes" id="UP000199400"/>
    </source>
</evidence>
<dbReference type="SUPFAM" id="SSF53167">
    <property type="entry name" value="Purine and uridine phosphorylases"/>
    <property type="match status" value="1"/>
</dbReference>
<comment type="pathway">
    <text evidence="1">Quinol/quinone metabolism; menaquinone biosynthesis.</text>
</comment>
<gene>
    <name evidence="1" type="primary">mqnB</name>
    <name evidence="4" type="ORF">SAMN02745121_06044</name>
</gene>
<dbReference type="Pfam" id="PF01048">
    <property type="entry name" value="PNP_UDP_1"/>
    <property type="match status" value="1"/>
</dbReference>
<feature type="domain" description="Nucleoside phosphorylase" evidence="3">
    <location>
        <begin position="19"/>
        <end position="189"/>
    </location>
</feature>
<dbReference type="PANTHER" id="PTHR46832">
    <property type="entry name" value="5'-METHYLTHIOADENOSINE/S-ADENOSYLHOMOCYSTEINE NUCLEOSIDASE"/>
    <property type="match status" value="1"/>
</dbReference>
<evidence type="ECO:0000259" key="3">
    <source>
        <dbReference type="Pfam" id="PF01048"/>
    </source>
</evidence>
<keyword evidence="1 4" id="KW-0378">Hydrolase</keyword>
<evidence type="ECO:0000313" key="4">
    <source>
        <dbReference type="EMBL" id="SFE91062.1"/>
    </source>
</evidence>
<dbReference type="UniPathway" id="UPA00079"/>
<reference evidence="5" key="1">
    <citation type="submission" date="2016-10" db="EMBL/GenBank/DDBJ databases">
        <authorList>
            <person name="Varghese N."/>
            <person name="Submissions S."/>
        </authorList>
    </citation>
    <scope>NUCLEOTIDE SEQUENCE [LARGE SCALE GENOMIC DNA]</scope>
    <source>
        <strain evidence="5">ATCC 25963</strain>
    </source>
</reference>
<dbReference type="RefSeq" id="WP_170136373.1">
    <property type="nucleotide sequence ID" value="NZ_FOMX01000022.1"/>
</dbReference>
<dbReference type="EMBL" id="FOMX01000022">
    <property type="protein sequence ID" value="SFE91062.1"/>
    <property type="molecule type" value="Genomic_DNA"/>
</dbReference>
<dbReference type="GO" id="GO:0009234">
    <property type="term" value="P:menaquinone biosynthetic process"/>
    <property type="evidence" value="ECO:0007669"/>
    <property type="project" value="UniProtKB-UniRule"/>
</dbReference>
<proteinExistence type="inferred from homology"/>
<dbReference type="Gene3D" id="3.40.50.1580">
    <property type="entry name" value="Nucleoside phosphorylase domain"/>
    <property type="match status" value="1"/>
</dbReference>
<keyword evidence="5" id="KW-1185">Reference proteome</keyword>
<evidence type="ECO:0000256" key="1">
    <source>
        <dbReference type="HAMAP-Rule" id="MF_00991"/>
    </source>
</evidence>
<comment type="similarity">
    <text evidence="1">Belongs to the PNP/UDP phosphorylase family. Futalosine hydrolase subfamily.</text>
</comment>
<sequence>MTAPLLVCAAEVEGRGLPSALRLGVGKVASAVSMTRALAERRPAWVLLFGVCGAYPEGHGPGARLDVGDVCLVGEDWLGDEGVAVDDGFLPLSQLGLGSVGPLPADPARTAAAAQVLAVPVVRGATVSTCSGTDARSRELACGTGATVETMEGAAVAWACRAAGVPWVQLRCVSNRTGRRAAGGWDLPRAVAGVQAALLRLQAANWGSE</sequence>
<dbReference type="PANTHER" id="PTHR46832:SF2">
    <property type="entry name" value="FUTALOSINE HYDROLASE"/>
    <property type="match status" value="1"/>
</dbReference>
<organism evidence="4 5">
    <name type="scientific">Nannocystis exedens</name>
    <dbReference type="NCBI Taxonomy" id="54"/>
    <lineage>
        <taxon>Bacteria</taxon>
        <taxon>Pseudomonadati</taxon>
        <taxon>Myxococcota</taxon>
        <taxon>Polyangia</taxon>
        <taxon>Nannocystales</taxon>
        <taxon>Nannocystaceae</taxon>
        <taxon>Nannocystis</taxon>
    </lineage>
</organism>